<reference evidence="3 4" key="2">
    <citation type="journal article" date="2018" name="Hortic Res">
        <title>Improved Brassica rapa reference genome by single-molecule sequencing and chromosome conformation capture technologies.</title>
        <authorList>
            <person name="Zhang L."/>
            <person name="Cai X."/>
            <person name="Wu J."/>
            <person name="Liu M."/>
            <person name="Grob S."/>
            <person name="Cheng F."/>
            <person name="Liang J."/>
            <person name="Cai C."/>
            <person name="Liu Z."/>
            <person name="Liu B."/>
            <person name="Wang F."/>
            <person name="Li S."/>
            <person name="Liu F."/>
            <person name="Li X."/>
            <person name="Cheng L."/>
            <person name="Yang W."/>
            <person name="Li M.H."/>
            <person name="Grossniklaus U."/>
            <person name="Zheng H."/>
            <person name="Wang X."/>
        </authorList>
    </citation>
    <scope>NUCLEOTIDE SEQUENCE [LARGE SCALE GENOMIC DNA]</scope>
    <source>
        <strain evidence="3 4">cv. Chiifu-401-42</strain>
    </source>
</reference>
<feature type="region of interest" description="Disordered" evidence="1">
    <location>
        <begin position="1"/>
        <end position="60"/>
    </location>
</feature>
<dbReference type="Proteomes" id="UP000011750">
    <property type="component" value="Chromosome A09"/>
</dbReference>
<dbReference type="CDD" id="cd09272">
    <property type="entry name" value="RNase_HI_RT_Ty1"/>
    <property type="match status" value="1"/>
</dbReference>
<keyword evidence="4" id="KW-1185">Reference proteome</keyword>
<dbReference type="STRING" id="51351.M4CTV4"/>
<protein>
    <recommendedName>
        <fullName evidence="2">Retrovirus-related Pol polyprotein from transposon TNT 1-94-like beta-barrel domain-containing protein</fullName>
    </recommendedName>
</protein>
<evidence type="ECO:0000313" key="3">
    <source>
        <dbReference type="EnsemblPlants" id="Bra007648.1-P"/>
    </source>
</evidence>
<dbReference type="EnsemblPlants" id="Bra007648.1">
    <property type="protein sequence ID" value="Bra007648.1-P"/>
    <property type="gene ID" value="Bra007648"/>
</dbReference>
<evidence type="ECO:0000259" key="2">
    <source>
        <dbReference type="Pfam" id="PF22936"/>
    </source>
</evidence>
<dbReference type="PANTHER" id="PTHR47592">
    <property type="entry name" value="PBF68 PROTEIN"/>
    <property type="match status" value="1"/>
</dbReference>
<dbReference type="eggNOG" id="KOG0017">
    <property type="taxonomic scope" value="Eukaryota"/>
</dbReference>
<reference evidence="3 4" key="1">
    <citation type="journal article" date="2011" name="Nat. Genet.">
        <title>The genome of the mesopolyploid crop species Brassica rapa.</title>
        <authorList>
            <consortium name="Brassica rapa Genome Sequencing Project Consortium"/>
            <person name="Wang X."/>
            <person name="Wang H."/>
            <person name="Wang J."/>
            <person name="Sun R."/>
            <person name="Wu J."/>
            <person name="Liu S."/>
            <person name="Bai Y."/>
            <person name="Mun J.H."/>
            <person name="Bancroft I."/>
            <person name="Cheng F."/>
            <person name="Huang S."/>
            <person name="Li X."/>
            <person name="Hua W."/>
            <person name="Wang J."/>
            <person name="Wang X."/>
            <person name="Freeling M."/>
            <person name="Pires J.C."/>
            <person name="Paterson A.H."/>
            <person name="Chalhoub B."/>
            <person name="Wang B."/>
            <person name="Hayward A."/>
            <person name="Sharpe A.G."/>
            <person name="Park B.S."/>
            <person name="Weisshaar B."/>
            <person name="Liu B."/>
            <person name="Li B."/>
            <person name="Liu B."/>
            <person name="Tong C."/>
            <person name="Song C."/>
            <person name="Duran C."/>
            <person name="Peng C."/>
            <person name="Geng C."/>
            <person name="Koh C."/>
            <person name="Lin C."/>
            <person name="Edwards D."/>
            <person name="Mu D."/>
            <person name="Shen D."/>
            <person name="Soumpourou E."/>
            <person name="Li F."/>
            <person name="Fraser F."/>
            <person name="Conant G."/>
            <person name="Lassalle G."/>
            <person name="King G.J."/>
            <person name="Bonnema G."/>
            <person name="Tang H."/>
            <person name="Wang H."/>
            <person name="Belcram H."/>
            <person name="Zhou H."/>
            <person name="Hirakawa H."/>
            <person name="Abe H."/>
            <person name="Guo H."/>
            <person name="Wang H."/>
            <person name="Jin H."/>
            <person name="Parkin I.A."/>
            <person name="Batley J."/>
            <person name="Kim J.S."/>
            <person name="Just J."/>
            <person name="Li J."/>
            <person name="Xu J."/>
            <person name="Deng J."/>
            <person name="Kim J.A."/>
            <person name="Li J."/>
            <person name="Yu J."/>
            <person name="Meng J."/>
            <person name="Wang J."/>
            <person name="Min J."/>
            <person name="Poulain J."/>
            <person name="Wang J."/>
            <person name="Hatakeyama K."/>
            <person name="Wu K."/>
            <person name="Wang L."/>
            <person name="Fang L."/>
            <person name="Trick M."/>
            <person name="Links M.G."/>
            <person name="Zhao M."/>
            <person name="Jin M."/>
            <person name="Ramchiary N."/>
            <person name="Drou N."/>
            <person name="Berkman P.J."/>
            <person name="Cai Q."/>
            <person name="Huang Q."/>
            <person name="Li R."/>
            <person name="Tabata S."/>
            <person name="Cheng S."/>
            <person name="Zhang S."/>
            <person name="Zhang S."/>
            <person name="Huang S."/>
            <person name="Sato S."/>
            <person name="Sun S."/>
            <person name="Kwon S.J."/>
            <person name="Choi S.R."/>
            <person name="Lee T.H."/>
            <person name="Fan W."/>
            <person name="Zhao X."/>
            <person name="Tan X."/>
            <person name="Xu X."/>
            <person name="Wang Y."/>
            <person name="Qiu Y."/>
            <person name="Yin Y."/>
            <person name="Li Y."/>
            <person name="Du Y."/>
            <person name="Liao Y."/>
            <person name="Lim Y."/>
            <person name="Narusaka Y."/>
            <person name="Wang Y."/>
            <person name="Wang Z."/>
            <person name="Li Z."/>
            <person name="Wang Z."/>
            <person name="Xiong Z."/>
            <person name="Zhang Z."/>
        </authorList>
    </citation>
    <scope>NUCLEOTIDE SEQUENCE [LARGE SCALE GENOMIC DNA]</scope>
    <source>
        <strain evidence="3 4">cv. Chiifu-401-42</strain>
    </source>
</reference>
<organism evidence="3 4">
    <name type="scientific">Brassica campestris</name>
    <name type="common">Field mustard</name>
    <dbReference type="NCBI Taxonomy" id="3711"/>
    <lineage>
        <taxon>Eukaryota</taxon>
        <taxon>Viridiplantae</taxon>
        <taxon>Streptophyta</taxon>
        <taxon>Embryophyta</taxon>
        <taxon>Tracheophyta</taxon>
        <taxon>Spermatophyta</taxon>
        <taxon>Magnoliopsida</taxon>
        <taxon>eudicotyledons</taxon>
        <taxon>Gunneridae</taxon>
        <taxon>Pentapetalae</taxon>
        <taxon>rosids</taxon>
        <taxon>malvids</taxon>
        <taxon>Brassicales</taxon>
        <taxon>Brassicaceae</taxon>
        <taxon>Brassiceae</taxon>
        <taxon>Brassica</taxon>
    </lineage>
</organism>
<dbReference type="HOGENOM" id="CLU_984667_0_0_1"/>
<feature type="domain" description="Retrovirus-related Pol polyprotein from transposon TNT 1-94-like beta-barrel" evidence="2">
    <location>
        <begin position="66"/>
        <end position="143"/>
    </location>
</feature>
<reference evidence="3" key="3">
    <citation type="submission" date="2023-03" db="UniProtKB">
        <authorList>
            <consortium name="EnsemblPlants"/>
        </authorList>
    </citation>
    <scope>IDENTIFICATION</scope>
    <source>
        <strain evidence="3">cv. Chiifu-401-42</strain>
    </source>
</reference>
<dbReference type="Pfam" id="PF22936">
    <property type="entry name" value="Pol_BBD"/>
    <property type="match status" value="1"/>
</dbReference>
<proteinExistence type="predicted"/>
<evidence type="ECO:0000313" key="4">
    <source>
        <dbReference type="Proteomes" id="UP000011750"/>
    </source>
</evidence>
<dbReference type="InParanoid" id="M4CTV4"/>
<evidence type="ECO:0000256" key="1">
    <source>
        <dbReference type="SAM" id="MobiDB-lite"/>
    </source>
</evidence>
<dbReference type="OMA" id="CHIEYIA"/>
<feature type="compositionally biased region" description="Polar residues" evidence="1">
    <location>
        <begin position="47"/>
        <end position="59"/>
    </location>
</feature>
<sequence>MGVQGHGARRCPHYQPQSSGQQYGSIPYTSPRPTQQWTAPHLPLPTPQWQAHHTTTSSPHPDFSQWIFDSGASHHIASDISNLSLHSPYNGGESVMVGNGSNLPITHTGSISLPSNSRTLLLNNVLCVPEIKKNLISANKLCKTNNVMIQLCPYDFQVKDLHTGTTLLNGKANKGVYEWPISFSPNTSQNKVSAFSCIKTSSTDWHSRLGHPNSSTWHPNFHSRMKHLALDYHFVRQQVQAKKLRVTHISSVDQLADALTKPLARSRFETLTSKIGLCKRPPS</sequence>
<dbReference type="AlphaFoldDB" id="M4CTV4"/>
<feature type="compositionally biased region" description="Low complexity" evidence="1">
    <location>
        <begin position="14"/>
        <end position="28"/>
    </location>
</feature>
<dbReference type="InterPro" id="IPR054722">
    <property type="entry name" value="PolX-like_BBD"/>
</dbReference>
<name>M4CTV4_BRACM</name>
<accession>M4CTV4</accession>
<dbReference type="PANTHER" id="PTHR47592:SF27">
    <property type="entry name" value="OS08G0421700 PROTEIN"/>
    <property type="match status" value="1"/>
</dbReference>
<dbReference type="Gramene" id="Bra007648.1">
    <property type="protein sequence ID" value="Bra007648.1-P"/>
    <property type="gene ID" value="Bra007648"/>
</dbReference>